<reference evidence="6" key="1">
    <citation type="submission" date="2018-06" db="EMBL/GenBank/DDBJ databases">
        <authorList>
            <person name="Zhirakovskaya E."/>
        </authorList>
    </citation>
    <scope>NUCLEOTIDE SEQUENCE</scope>
</reference>
<dbReference type="GO" id="GO:0006516">
    <property type="term" value="P:glycoprotein catabolic process"/>
    <property type="evidence" value="ECO:0007669"/>
    <property type="project" value="TreeGrafter"/>
</dbReference>
<dbReference type="EC" id="3.2.1.25" evidence="2"/>
<accession>A0A3B0Z8K9</accession>
<name>A0A3B0Z8K9_9ZZZZ</name>
<dbReference type="AlphaFoldDB" id="A0A3B0Z8K9"/>
<dbReference type="InterPro" id="IPR013783">
    <property type="entry name" value="Ig-like_fold"/>
</dbReference>
<dbReference type="Gene3D" id="3.20.20.80">
    <property type="entry name" value="Glycosidases"/>
    <property type="match status" value="1"/>
</dbReference>
<keyword evidence="3 6" id="KW-0378">Hydrolase</keyword>
<dbReference type="SUPFAM" id="SSF51445">
    <property type="entry name" value="(Trans)glycosidases"/>
    <property type="match status" value="1"/>
</dbReference>
<dbReference type="InterPro" id="IPR008979">
    <property type="entry name" value="Galactose-bd-like_sf"/>
</dbReference>
<comment type="catalytic activity">
    <reaction evidence="1">
        <text>Hydrolysis of terminal, non-reducing beta-D-mannose residues in beta-D-mannosides.</text>
        <dbReference type="EC" id="3.2.1.25"/>
    </reaction>
</comment>
<gene>
    <name evidence="6" type="ORF">MNBD_GAMMA17-2074</name>
</gene>
<dbReference type="InterPro" id="IPR050887">
    <property type="entry name" value="Beta-mannosidase_GH2"/>
</dbReference>
<sequence>MTQLTDDWYLIETAPDAFLEPVNLANENLNWIPACVPGTVAQSMENSKLWSLNERFDFDSQDYWYKTKFSIIDTAQQQSILLYFEGLATLCDVWLNGQNVLKSDNMFLSHQVDISHIAQVENTLYLCFRSLAKALSQRRARPRWKTRLVDQQQLRWFRTSLIGRIPGWTPPIAPVGPWRAISLCEPLAPQNISLKTALKGTAGVVEFSCDFHHANEKEISAALSVGGVEVKLDLETTADGSRVFGEISINDVELWQPHTRGLPRLYPVSLCVKRSNETISHEFAPIGFKKVNVDRARNGFSLCINDTEIFCRGACWTINDIVSLVGDYHSLEQTLILMKNAGANMIRLGGTMIYEQDDFYRLCDKLGIMVWQDFMFANMDYPIDDDEFNSSIKSEVCQHLSRLQKHICITIYCGNSEIEQQAAMLGMPSEAWSNDFFRLQLPKLCTEYHPGIPYVPSAPSGGDFPFHTDAGISHYYGVGAYQRSVSEVRQHDVKFTSECLGFSNIPVAQTRNRIIGKQLPVIHHPIWKERVPRDTGTGWDFEDIRDHYLEECFSMNPVQLRSYDNEKYLALSEIVSGEMMSQVYAEWRSQHSHCAGALVWFLKDFWPGAGWGIIDSHGLPKAAYYYLKRSWQPINICITNESLNGLHAHVTNETREDFTGVVEITLLNEFSVGIVNKRVELSVTQGATDLIKLDQVLGIFHDATYAYRFGPSKHFVVAARLEDKAACEVGTAFYFPNRALPRIEEKVDLEAILTQCKGGSYILELSCEKFLYAVNIEMPGFTPDENYFHLMPGVSKLVKTYRNNGASGRVKGYISALNMREDAKIKVSPG</sequence>
<dbReference type="PANTHER" id="PTHR43730:SF1">
    <property type="entry name" value="BETA-MANNOSIDASE"/>
    <property type="match status" value="1"/>
</dbReference>
<dbReference type="GO" id="GO:0004567">
    <property type="term" value="F:beta-mannosidase activity"/>
    <property type="evidence" value="ECO:0007669"/>
    <property type="project" value="UniProtKB-EC"/>
</dbReference>
<dbReference type="InterPro" id="IPR036156">
    <property type="entry name" value="Beta-gal/glucu_dom_sf"/>
</dbReference>
<evidence type="ECO:0000256" key="2">
    <source>
        <dbReference type="ARBA" id="ARBA00012754"/>
    </source>
</evidence>
<dbReference type="SUPFAM" id="SSF49785">
    <property type="entry name" value="Galactose-binding domain-like"/>
    <property type="match status" value="1"/>
</dbReference>
<dbReference type="Gene3D" id="2.60.40.10">
    <property type="entry name" value="Immunoglobulins"/>
    <property type="match status" value="1"/>
</dbReference>
<evidence type="ECO:0000256" key="4">
    <source>
        <dbReference type="ARBA" id="ARBA00023295"/>
    </source>
</evidence>
<proteinExistence type="predicted"/>
<evidence type="ECO:0000259" key="5">
    <source>
        <dbReference type="Pfam" id="PF22666"/>
    </source>
</evidence>
<evidence type="ECO:0000256" key="3">
    <source>
        <dbReference type="ARBA" id="ARBA00022801"/>
    </source>
</evidence>
<dbReference type="InterPro" id="IPR017853">
    <property type="entry name" value="GH"/>
</dbReference>
<dbReference type="InterPro" id="IPR054593">
    <property type="entry name" value="Beta-mannosidase-like_N2"/>
</dbReference>
<evidence type="ECO:0000313" key="6">
    <source>
        <dbReference type="EMBL" id="VAW89728.1"/>
    </source>
</evidence>
<dbReference type="EMBL" id="UOFQ01000151">
    <property type="protein sequence ID" value="VAW89728.1"/>
    <property type="molecule type" value="Genomic_DNA"/>
</dbReference>
<dbReference type="PANTHER" id="PTHR43730">
    <property type="entry name" value="BETA-MANNOSIDASE"/>
    <property type="match status" value="1"/>
</dbReference>
<dbReference type="Pfam" id="PF22666">
    <property type="entry name" value="Glyco_hydro_2_N2"/>
    <property type="match status" value="1"/>
</dbReference>
<protein>
    <recommendedName>
        <fullName evidence="2">beta-mannosidase</fullName>
        <ecNumber evidence="2">3.2.1.25</ecNumber>
    </recommendedName>
</protein>
<dbReference type="Gene3D" id="2.60.120.260">
    <property type="entry name" value="Galactose-binding domain-like"/>
    <property type="match status" value="1"/>
</dbReference>
<evidence type="ECO:0000256" key="1">
    <source>
        <dbReference type="ARBA" id="ARBA00000829"/>
    </source>
</evidence>
<keyword evidence="4 6" id="KW-0326">Glycosidase</keyword>
<organism evidence="6">
    <name type="scientific">hydrothermal vent metagenome</name>
    <dbReference type="NCBI Taxonomy" id="652676"/>
    <lineage>
        <taxon>unclassified sequences</taxon>
        <taxon>metagenomes</taxon>
        <taxon>ecological metagenomes</taxon>
    </lineage>
</organism>
<feature type="domain" description="Beta-mannosidase-like galactose-binding" evidence="5">
    <location>
        <begin position="28"/>
        <end position="179"/>
    </location>
</feature>
<dbReference type="SUPFAM" id="SSF49303">
    <property type="entry name" value="beta-Galactosidase/glucuronidase domain"/>
    <property type="match status" value="2"/>
</dbReference>